<comment type="caution">
    <text evidence="1">The sequence shown here is derived from an EMBL/GenBank/DDBJ whole genome shotgun (WGS) entry which is preliminary data.</text>
</comment>
<reference evidence="1" key="1">
    <citation type="submission" date="2019-08" db="EMBL/GenBank/DDBJ databases">
        <authorList>
            <person name="Kucharzyk K."/>
            <person name="Murdoch R.W."/>
            <person name="Higgins S."/>
            <person name="Loffler F."/>
        </authorList>
    </citation>
    <scope>NUCLEOTIDE SEQUENCE</scope>
</reference>
<evidence type="ECO:0000313" key="1">
    <source>
        <dbReference type="EMBL" id="MPL58490.1"/>
    </source>
</evidence>
<protein>
    <submittedName>
        <fullName evidence="1">Uncharacterized protein</fullName>
    </submittedName>
</protein>
<accession>A0A644SUW5</accession>
<name>A0A644SUW5_9ZZZZ</name>
<dbReference type="AlphaFoldDB" id="A0A644SUW5"/>
<organism evidence="1">
    <name type="scientific">bioreactor metagenome</name>
    <dbReference type="NCBI Taxonomy" id="1076179"/>
    <lineage>
        <taxon>unclassified sequences</taxon>
        <taxon>metagenomes</taxon>
        <taxon>ecological metagenomes</taxon>
    </lineage>
</organism>
<sequence>MGFGISRPKIAVGSAPTGSAVVGGKIGACSERLYGSPTVVVWSQGMCIGRAKTVMGCEVIGGGRCREIATGSVAICGSRAKISVGCVMLVGSRKIAYRYVMTGVGCSVNHYGLFMISN</sequence>
<dbReference type="EMBL" id="VSSQ01000007">
    <property type="protein sequence ID" value="MPL58490.1"/>
    <property type="molecule type" value="Genomic_DNA"/>
</dbReference>
<gene>
    <name evidence="1" type="ORF">SDC9_04023</name>
</gene>
<proteinExistence type="predicted"/>